<dbReference type="RefSeq" id="WP_200503587.1">
    <property type="nucleotide sequence ID" value="NZ_JAEDAJ010000012.1"/>
</dbReference>
<feature type="domain" description="Methyltransferase type 12" evidence="1">
    <location>
        <begin position="60"/>
        <end position="155"/>
    </location>
</feature>
<dbReference type="InterPro" id="IPR013217">
    <property type="entry name" value="Methyltransf_12"/>
</dbReference>
<dbReference type="CDD" id="cd02440">
    <property type="entry name" value="AdoMet_MTases"/>
    <property type="match status" value="1"/>
</dbReference>
<dbReference type="Proteomes" id="UP000612352">
    <property type="component" value="Unassembled WGS sequence"/>
</dbReference>
<keyword evidence="2" id="KW-0808">Transferase</keyword>
<comment type="caution">
    <text evidence="2">The sequence shown here is derived from an EMBL/GenBank/DDBJ whole genome shotgun (WGS) entry which is preliminary data.</text>
</comment>
<evidence type="ECO:0000313" key="3">
    <source>
        <dbReference type="Proteomes" id="UP000612352"/>
    </source>
</evidence>
<reference evidence="2 3" key="1">
    <citation type="submission" date="2020-12" db="EMBL/GenBank/DDBJ databases">
        <title>Brachybacterium sp. MASK1Z-5, whole genome shotgun sequence.</title>
        <authorList>
            <person name="Tuo L."/>
        </authorList>
    </citation>
    <scope>NUCLEOTIDE SEQUENCE [LARGE SCALE GENOMIC DNA]</scope>
    <source>
        <strain evidence="2 3">MASK1Z-5</strain>
    </source>
</reference>
<dbReference type="GO" id="GO:0008168">
    <property type="term" value="F:methyltransferase activity"/>
    <property type="evidence" value="ECO:0007669"/>
    <property type="project" value="UniProtKB-KW"/>
</dbReference>
<evidence type="ECO:0000259" key="1">
    <source>
        <dbReference type="Pfam" id="PF08242"/>
    </source>
</evidence>
<dbReference type="Gene3D" id="3.40.50.150">
    <property type="entry name" value="Vaccinia Virus protein VP39"/>
    <property type="match status" value="1"/>
</dbReference>
<keyword evidence="3" id="KW-1185">Reference proteome</keyword>
<dbReference type="PANTHER" id="PTHR43464:SF82">
    <property type="entry name" value="METHYLTRANSFERASE DOMAIN-CONTAINING PROTEIN"/>
    <property type="match status" value="1"/>
</dbReference>
<evidence type="ECO:0000313" key="2">
    <source>
        <dbReference type="EMBL" id="MBK0332689.1"/>
    </source>
</evidence>
<dbReference type="Pfam" id="PF08242">
    <property type="entry name" value="Methyltransf_12"/>
    <property type="match status" value="1"/>
</dbReference>
<sequence>MDPRAQHFAENRANWDDRSALHEASGYGIEELVTDPSAISPALAQDRERLGDLTGLDVIHLQCHLGTDTVGLARLGARRVVGLDLSPASLARAARIAERCRADLELVEANVYDAREAVSGDFDLVYTSIGVLCWLPDVRAWARVIASLLRPGGRFLVRDDHPMFMAIGEDVSDGLRIEQPYFEREQPMTWDEEFSYVEAPPDAPAIAHSRSHQWNHSLAQIVNALLEAGLVLDSLEETPYSAWCQWPDLMVREGDRWRLREDPDRIALQFVATAHRPAGGAGESDGAHGEG</sequence>
<dbReference type="SUPFAM" id="SSF53335">
    <property type="entry name" value="S-adenosyl-L-methionine-dependent methyltransferases"/>
    <property type="match status" value="1"/>
</dbReference>
<dbReference type="GO" id="GO:0032259">
    <property type="term" value="P:methylation"/>
    <property type="evidence" value="ECO:0007669"/>
    <property type="project" value="UniProtKB-KW"/>
</dbReference>
<dbReference type="InterPro" id="IPR029063">
    <property type="entry name" value="SAM-dependent_MTases_sf"/>
</dbReference>
<organism evidence="2 3">
    <name type="scientific">Brachybacterium halotolerans</name>
    <dbReference type="NCBI Taxonomy" id="2795215"/>
    <lineage>
        <taxon>Bacteria</taxon>
        <taxon>Bacillati</taxon>
        <taxon>Actinomycetota</taxon>
        <taxon>Actinomycetes</taxon>
        <taxon>Micrococcales</taxon>
        <taxon>Dermabacteraceae</taxon>
        <taxon>Brachybacterium</taxon>
    </lineage>
</organism>
<keyword evidence="2" id="KW-0489">Methyltransferase</keyword>
<proteinExistence type="predicted"/>
<accession>A0ABS1BDG7</accession>
<gene>
    <name evidence="2" type="ORF">I8D64_14910</name>
</gene>
<dbReference type="EMBL" id="JAEDAJ010000012">
    <property type="protein sequence ID" value="MBK0332689.1"/>
    <property type="molecule type" value="Genomic_DNA"/>
</dbReference>
<name>A0ABS1BDG7_9MICO</name>
<protein>
    <submittedName>
        <fullName evidence="2">Class I SAM-dependent methyltransferase</fullName>
    </submittedName>
</protein>
<dbReference type="PANTHER" id="PTHR43464">
    <property type="entry name" value="METHYLTRANSFERASE"/>
    <property type="match status" value="1"/>
</dbReference>